<dbReference type="AlphaFoldDB" id="A0A7Z0I1H9"/>
<dbReference type="GO" id="GO:0007165">
    <property type="term" value="P:signal transduction"/>
    <property type="evidence" value="ECO:0007669"/>
    <property type="project" value="TreeGrafter"/>
</dbReference>
<comment type="similarity">
    <text evidence="1">Belongs to the inositol monophosphatase superfamily.</text>
</comment>
<dbReference type="PRINTS" id="PR00377">
    <property type="entry name" value="IMPHPHTASES"/>
</dbReference>
<organism evidence="3 4">
    <name type="scientific">Rhabdonatronobacter sediminivivens</name>
    <dbReference type="NCBI Taxonomy" id="2743469"/>
    <lineage>
        <taxon>Bacteria</taxon>
        <taxon>Pseudomonadati</taxon>
        <taxon>Pseudomonadota</taxon>
        <taxon>Alphaproteobacteria</taxon>
        <taxon>Rhodobacterales</taxon>
        <taxon>Paracoccaceae</taxon>
        <taxon>Rhabdonatronobacter</taxon>
    </lineage>
</organism>
<gene>
    <name evidence="3" type="ORF">HUK65_14590</name>
</gene>
<dbReference type="Proteomes" id="UP000529417">
    <property type="component" value="Unassembled WGS sequence"/>
</dbReference>
<accession>A0A7Z0I1H9</accession>
<dbReference type="RefSeq" id="WP_179907016.1">
    <property type="nucleotide sequence ID" value="NZ_JACBXS010000036.1"/>
</dbReference>
<keyword evidence="2" id="KW-0479">Metal-binding</keyword>
<protein>
    <submittedName>
        <fullName evidence="3">Inositol monophosphatase</fullName>
    </submittedName>
</protein>
<dbReference type="PANTHER" id="PTHR20854:SF4">
    <property type="entry name" value="INOSITOL-1-MONOPHOSPHATASE-RELATED"/>
    <property type="match status" value="1"/>
</dbReference>
<dbReference type="EMBL" id="JACBXS010000036">
    <property type="protein sequence ID" value="NYS26220.1"/>
    <property type="molecule type" value="Genomic_DNA"/>
</dbReference>
<evidence type="ECO:0000313" key="3">
    <source>
        <dbReference type="EMBL" id="NYS26220.1"/>
    </source>
</evidence>
<dbReference type="SUPFAM" id="SSF56655">
    <property type="entry name" value="Carbohydrate phosphatase"/>
    <property type="match status" value="1"/>
</dbReference>
<feature type="binding site" evidence="2">
    <location>
        <position position="98"/>
    </location>
    <ligand>
        <name>Mg(2+)</name>
        <dbReference type="ChEBI" id="CHEBI:18420"/>
        <label>1</label>
        <note>catalytic</note>
    </ligand>
</feature>
<evidence type="ECO:0000313" key="4">
    <source>
        <dbReference type="Proteomes" id="UP000529417"/>
    </source>
</evidence>
<dbReference type="Pfam" id="PF00459">
    <property type="entry name" value="Inositol_P"/>
    <property type="match status" value="1"/>
</dbReference>
<dbReference type="GO" id="GO:0046872">
    <property type="term" value="F:metal ion binding"/>
    <property type="evidence" value="ECO:0007669"/>
    <property type="project" value="UniProtKB-KW"/>
</dbReference>
<dbReference type="Gene3D" id="3.30.540.10">
    <property type="entry name" value="Fructose-1,6-Bisphosphatase, subunit A, domain 1"/>
    <property type="match status" value="1"/>
</dbReference>
<feature type="binding site" evidence="2">
    <location>
        <position position="119"/>
    </location>
    <ligand>
        <name>Mg(2+)</name>
        <dbReference type="ChEBI" id="CHEBI:18420"/>
        <label>1</label>
        <note>catalytic</note>
    </ligand>
</feature>
<dbReference type="GO" id="GO:0008934">
    <property type="term" value="F:inositol monophosphate 1-phosphatase activity"/>
    <property type="evidence" value="ECO:0007669"/>
    <property type="project" value="TreeGrafter"/>
</dbReference>
<sequence>MTPPPPAAPPPAASTAAASTAAEPRLQADTLPDLAQTRALMAGLMDLVRANMERIQASRYDITIKPDGSPVTASDVLIETLIHDYLAARIPDVTFAGEETFSAETDLTSAGYYAILDPIDGTENFCSGLKEWGVSFTLWHGTTHLGSLLYLPELNEHLMTGDTLVPIRSRIRGFSSSMCDEILQGMAETRESRLMGCAVYNLYNVVRGAFARFTNPRGAYSWDLLPGLMLAREHHCDIEVEGKPYHGEFLEPGRKYRVDIRHRYDLHSGQGTVG</sequence>
<comment type="caution">
    <text evidence="3">The sequence shown here is derived from an EMBL/GenBank/DDBJ whole genome shotgun (WGS) entry which is preliminary data.</text>
</comment>
<feature type="binding site" evidence="2">
    <location>
        <position position="120"/>
    </location>
    <ligand>
        <name>Mg(2+)</name>
        <dbReference type="ChEBI" id="CHEBI:18420"/>
        <label>1</label>
        <note>catalytic</note>
    </ligand>
</feature>
<feature type="binding site" evidence="2">
    <location>
        <position position="117"/>
    </location>
    <ligand>
        <name>Mg(2+)</name>
        <dbReference type="ChEBI" id="CHEBI:18420"/>
        <label>1</label>
        <note>catalytic</note>
    </ligand>
</feature>
<dbReference type="InterPro" id="IPR000760">
    <property type="entry name" value="Inositol_monophosphatase-like"/>
</dbReference>
<name>A0A7Z0I1H9_9RHOB</name>
<evidence type="ECO:0000256" key="1">
    <source>
        <dbReference type="ARBA" id="ARBA00009759"/>
    </source>
</evidence>
<comment type="cofactor">
    <cofactor evidence="2">
        <name>Mg(2+)</name>
        <dbReference type="ChEBI" id="CHEBI:18420"/>
    </cofactor>
</comment>
<dbReference type="PANTHER" id="PTHR20854">
    <property type="entry name" value="INOSITOL MONOPHOSPHATASE"/>
    <property type="match status" value="1"/>
</dbReference>
<reference evidence="3 4" key="1">
    <citation type="journal article" date="2000" name="Arch. Microbiol.">
        <title>Rhodobaca bogoriensis gen. nov. and sp. nov., an alkaliphilic purple nonsulfur bacterium from African Rift Valley soda lakes.</title>
        <authorList>
            <person name="Milford A.D."/>
            <person name="Achenbach L.A."/>
            <person name="Jung D.O."/>
            <person name="Madigan M.T."/>
        </authorList>
    </citation>
    <scope>NUCLEOTIDE SEQUENCE [LARGE SCALE GENOMIC DNA]</scope>
    <source>
        <strain evidence="3 4">2376</strain>
    </source>
</reference>
<keyword evidence="4" id="KW-1185">Reference proteome</keyword>
<dbReference type="GO" id="GO:0006020">
    <property type="term" value="P:inositol metabolic process"/>
    <property type="evidence" value="ECO:0007669"/>
    <property type="project" value="TreeGrafter"/>
</dbReference>
<proteinExistence type="inferred from homology"/>
<evidence type="ECO:0000256" key="2">
    <source>
        <dbReference type="PIRSR" id="PIRSR600760-2"/>
    </source>
</evidence>
<keyword evidence="2" id="KW-0460">Magnesium</keyword>